<evidence type="ECO:0000256" key="4">
    <source>
        <dbReference type="PIRSR" id="PIRSR602401-1"/>
    </source>
</evidence>
<keyword evidence="5" id="KW-0503">Monooxygenase</keyword>
<dbReference type="STRING" id="218851.A0A2G5CG51"/>
<dbReference type="GO" id="GO:0004497">
    <property type="term" value="F:monooxygenase activity"/>
    <property type="evidence" value="ECO:0007669"/>
    <property type="project" value="UniProtKB-KW"/>
</dbReference>
<keyword evidence="5" id="KW-0560">Oxidoreductase</keyword>
<dbReference type="InterPro" id="IPR017972">
    <property type="entry name" value="Cyt_P450_CS"/>
</dbReference>
<reference evidence="7 8" key="1">
    <citation type="submission" date="2017-09" db="EMBL/GenBank/DDBJ databases">
        <title>WGS assembly of Aquilegia coerulea Goldsmith.</title>
        <authorList>
            <person name="Hodges S."/>
            <person name="Kramer E."/>
            <person name="Nordborg M."/>
            <person name="Tomkins J."/>
            <person name="Borevitz J."/>
            <person name="Derieg N."/>
            <person name="Yan J."/>
            <person name="Mihaltcheva S."/>
            <person name="Hayes R.D."/>
            <person name="Rokhsar D."/>
        </authorList>
    </citation>
    <scope>NUCLEOTIDE SEQUENCE [LARGE SCALE GENOMIC DNA]</scope>
    <source>
        <strain evidence="8">cv. Goldsmith</strain>
    </source>
</reference>
<keyword evidence="8" id="KW-1185">Reference proteome</keyword>
<dbReference type="InterPro" id="IPR002401">
    <property type="entry name" value="Cyt_P450_E_grp-I"/>
</dbReference>
<dbReference type="EMBL" id="KZ305073">
    <property type="protein sequence ID" value="PIA30301.1"/>
    <property type="molecule type" value="Genomic_DNA"/>
</dbReference>
<dbReference type="GO" id="GO:0005506">
    <property type="term" value="F:iron ion binding"/>
    <property type="evidence" value="ECO:0007669"/>
    <property type="project" value="InterPro"/>
</dbReference>
<keyword evidence="6" id="KW-0812">Transmembrane</keyword>
<sequence>MYQFIQWLEQQAHSNLFYLIFFFLFIFLVIRFNRSETNNYKFPPSPSKLPIIGNLHQLHGSPHHAFKSLAQKHGPLMLLHLGSKPTLVVSSAEIARVVMKAYDHVFSSRPELQFAKRLFYGKDMAFAPYGEYWRQVRKICVLQLLSTKKVQSFQFVREEEVALMVNKIKDSSLSTSVINLSEMFVCLTNDIVCRVALGKKYNEGEVGKKFKWILKEYVYLLGVTNVGDLIPSLAWVNNLNGLNARVEKNFRDLDSFIDQVIEEHREKMRRIGGHGNGDNEEEDFVDVMLGIEEGDDDHGISWARDSTKAIVLDMFAAGTDTSSVVLEWAMSELIRHPNIMEEVQKEVRGIARGKLIITETDMDEMHYLKSVIKETLRLHPPAPLLVPRESMEKVQIQGYDIPAKTTVLINAFVIGRDPKLWDEPEKFWPKRFLNGGSVSVDFKGQDFQLIPFGSGRRGCPGILFATSIIELTLANLLNRFDWALPEGMNGKNLDMEEESGITVHRKNDLVLSAKQHYC</sequence>
<keyword evidence="4 5" id="KW-0349">Heme</keyword>
<dbReference type="PRINTS" id="PR00463">
    <property type="entry name" value="EP450I"/>
</dbReference>
<evidence type="ECO:0008006" key="9">
    <source>
        <dbReference type="Google" id="ProtNLM"/>
    </source>
</evidence>
<dbReference type="GO" id="GO:0044550">
    <property type="term" value="P:secondary metabolite biosynthetic process"/>
    <property type="evidence" value="ECO:0007669"/>
    <property type="project" value="UniProtKB-ARBA"/>
</dbReference>
<gene>
    <name evidence="7" type="ORF">AQUCO_05600017v1</name>
</gene>
<dbReference type="PANTHER" id="PTHR47955">
    <property type="entry name" value="CYTOCHROME P450 FAMILY 71 PROTEIN"/>
    <property type="match status" value="1"/>
</dbReference>
<keyword evidence="6" id="KW-1133">Transmembrane helix</keyword>
<feature type="binding site" description="axial binding residue" evidence="4">
    <location>
        <position position="459"/>
    </location>
    <ligand>
        <name>heme</name>
        <dbReference type="ChEBI" id="CHEBI:30413"/>
    </ligand>
    <ligandPart>
        <name>Fe</name>
        <dbReference type="ChEBI" id="CHEBI:18248"/>
    </ligandPart>
</feature>
<dbReference type="InParanoid" id="A0A2G5CG51"/>
<organism evidence="7 8">
    <name type="scientific">Aquilegia coerulea</name>
    <name type="common">Rocky mountain columbine</name>
    <dbReference type="NCBI Taxonomy" id="218851"/>
    <lineage>
        <taxon>Eukaryota</taxon>
        <taxon>Viridiplantae</taxon>
        <taxon>Streptophyta</taxon>
        <taxon>Embryophyta</taxon>
        <taxon>Tracheophyta</taxon>
        <taxon>Spermatophyta</taxon>
        <taxon>Magnoliopsida</taxon>
        <taxon>Ranunculales</taxon>
        <taxon>Ranunculaceae</taxon>
        <taxon>Thalictroideae</taxon>
        <taxon>Aquilegia</taxon>
    </lineage>
</organism>
<comment type="cofactor">
    <cofactor evidence="4">
        <name>heme</name>
        <dbReference type="ChEBI" id="CHEBI:30413"/>
    </cofactor>
</comment>
<dbReference type="PANTHER" id="PTHR47955:SF15">
    <property type="entry name" value="CYTOCHROME P450 71A2-LIKE"/>
    <property type="match status" value="1"/>
</dbReference>
<dbReference type="FunCoup" id="A0A2G5CG51">
    <property type="interactions" value="632"/>
</dbReference>
<keyword evidence="3 4" id="KW-0408">Iron</keyword>
<proteinExistence type="inferred from homology"/>
<dbReference type="FunFam" id="1.10.630.10:FF:000011">
    <property type="entry name" value="Cytochrome P450 83B1"/>
    <property type="match status" value="1"/>
</dbReference>
<evidence type="ECO:0000256" key="6">
    <source>
        <dbReference type="SAM" id="Phobius"/>
    </source>
</evidence>
<dbReference type="SUPFAM" id="SSF48264">
    <property type="entry name" value="Cytochrome P450"/>
    <property type="match status" value="1"/>
</dbReference>
<dbReference type="PRINTS" id="PR00385">
    <property type="entry name" value="P450"/>
</dbReference>
<dbReference type="Proteomes" id="UP000230069">
    <property type="component" value="Unassembled WGS sequence"/>
</dbReference>
<evidence type="ECO:0000313" key="7">
    <source>
        <dbReference type="EMBL" id="PIA30301.1"/>
    </source>
</evidence>
<accession>A0A2G5CG51</accession>
<dbReference type="PROSITE" id="PS00086">
    <property type="entry name" value="CYTOCHROME_P450"/>
    <property type="match status" value="1"/>
</dbReference>
<keyword evidence="6" id="KW-0472">Membrane</keyword>
<dbReference type="GO" id="GO:0020037">
    <property type="term" value="F:heme binding"/>
    <property type="evidence" value="ECO:0007669"/>
    <property type="project" value="InterPro"/>
</dbReference>
<keyword evidence="2 4" id="KW-0479">Metal-binding</keyword>
<evidence type="ECO:0000256" key="2">
    <source>
        <dbReference type="ARBA" id="ARBA00022723"/>
    </source>
</evidence>
<dbReference type="InterPro" id="IPR036396">
    <property type="entry name" value="Cyt_P450_sf"/>
</dbReference>
<dbReference type="Pfam" id="PF00067">
    <property type="entry name" value="p450"/>
    <property type="match status" value="1"/>
</dbReference>
<dbReference type="GO" id="GO:0016705">
    <property type="term" value="F:oxidoreductase activity, acting on paired donors, with incorporation or reduction of molecular oxygen"/>
    <property type="evidence" value="ECO:0007669"/>
    <property type="project" value="InterPro"/>
</dbReference>
<evidence type="ECO:0000313" key="8">
    <source>
        <dbReference type="Proteomes" id="UP000230069"/>
    </source>
</evidence>
<comment type="similarity">
    <text evidence="1 5">Belongs to the cytochrome P450 family.</text>
</comment>
<dbReference type="InterPro" id="IPR001128">
    <property type="entry name" value="Cyt_P450"/>
</dbReference>
<name>A0A2G5CG51_AQUCA</name>
<evidence type="ECO:0000256" key="1">
    <source>
        <dbReference type="ARBA" id="ARBA00010617"/>
    </source>
</evidence>
<dbReference type="OrthoDB" id="1470350at2759"/>
<dbReference type="AlphaFoldDB" id="A0A2G5CG51"/>
<dbReference type="CDD" id="cd11072">
    <property type="entry name" value="CYP71-like"/>
    <property type="match status" value="1"/>
</dbReference>
<evidence type="ECO:0000256" key="3">
    <source>
        <dbReference type="ARBA" id="ARBA00023004"/>
    </source>
</evidence>
<protein>
    <recommendedName>
        <fullName evidence="9">Cytochrome P450</fullName>
    </recommendedName>
</protein>
<feature type="transmembrane region" description="Helical" evidence="6">
    <location>
        <begin position="16"/>
        <end position="33"/>
    </location>
</feature>
<evidence type="ECO:0000256" key="5">
    <source>
        <dbReference type="RuleBase" id="RU000461"/>
    </source>
</evidence>
<dbReference type="Gene3D" id="1.10.630.10">
    <property type="entry name" value="Cytochrome P450"/>
    <property type="match status" value="1"/>
</dbReference>